<dbReference type="GeneID" id="20349748"/>
<reference evidence="2" key="3">
    <citation type="submission" date="2010-09" db="EMBL/GenBank/DDBJ databases">
        <title>Annotation of Gaeumannomyces graminis var. tritici R3-111a-1.</title>
        <authorList>
            <consortium name="The Broad Institute Genome Sequencing Platform"/>
            <person name="Ma L.-J."/>
            <person name="Dead R."/>
            <person name="Young S.K."/>
            <person name="Zeng Q."/>
            <person name="Gargeya S."/>
            <person name="Fitzgerald M."/>
            <person name="Haas B."/>
            <person name="Abouelleil A."/>
            <person name="Alvarado L."/>
            <person name="Arachchi H.M."/>
            <person name="Berlin A."/>
            <person name="Brown A."/>
            <person name="Chapman S.B."/>
            <person name="Chen Z."/>
            <person name="Dunbar C."/>
            <person name="Freedman E."/>
            <person name="Gearin G."/>
            <person name="Gellesch M."/>
            <person name="Goldberg J."/>
            <person name="Griggs A."/>
            <person name="Gujja S."/>
            <person name="Heiman D."/>
            <person name="Howarth C."/>
            <person name="Larson L."/>
            <person name="Lui A."/>
            <person name="MacDonald P.J.P."/>
            <person name="Mehta T."/>
            <person name="Montmayeur A."/>
            <person name="Murphy C."/>
            <person name="Neiman D."/>
            <person name="Pearson M."/>
            <person name="Priest M."/>
            <person name="Roberts A."/>
            <person name="Saif S."/>
            <person name="Shea T."/>
            <person name="Shenoy N."/>
            <person name="Sisk P."/>
            <person name="Stolte C."/>
            <person name="Sykes S."/>
            <person name="Yandava C."/>
            <person name="Wortman J."/>
            <person name="Nusbaum C."/>
            <person name="Birren B."/>
        </authorList>
    </citation>
    <scope>NUCLEOTIDE SEQUENCE</scope>
    <source>
        <strain evidence="2">R3-111a-1</strain>
    </source>
</reference>
<evidence type="ECO:0000256" key="1">
    <source>
        <dbReference type="SAM" id="MobiDB-lite"/>
    </source>
</evidence>
<dbReference type="EMBL" id="GL385399">
    <property type="protein sequence ID" value="EJT72424.1"/>
    <property type="molecule type" value="Genomic_DNA"/>
</dbReference>
<dbReference type="VEuPathDB" id="FungiDB:GGTG_09290"/>
<reference evidence="3" key="5">
    <citation type="submission" date="2018-04" db="UniProtKB">
        <authorList>
            <consortium name="EnsemblFungi"/>
        </authorList>
    </citation>
    <scope>IDENTIFICATION</scope>
    <source>
        <strain evidence="3">R3-111a-1</strain>
    </source>
</reference>
<gene>
    <name evidence="3" type="primary">20349748</name>
    <name evidence="2" type="ORF">GGTG_09290</name>
</gene>
<accession>J3P6Z3</accession>
<feature type="compositionally biased region" description="Acidic residues" evidence="1">
    <location>
        <begin position="67"/>
        <end position="76"/>
    </location>
</feature>
<feature type="compositionally biased region" description="Low complexity" evidence="1">
    <location>
        <begin position="18"/>
        <end position="34"/>
    </location>
</feature>
<reference evidence="3" key="4">
    <citation type="journal article" date="2015" name="G3 (Bethesda)">
        <title>Genome sequences of three phytopathogenic species of the Magnaporthaceae family of fungi.</title>
        <authorList>
            <person name="Okagaki L.H."/>
            <person name="Nunes C.C."/>
            <person name="Sailsbery J."/>
            <person name="Clay B."/>
            <person name="Brown D."/>
            <person name="John T."/>
            <person name="Oh Y."/>
            <person name="Young N."/>
            <person name="Fitzgerald M."/>
            <person name="Haas B.J."/>
            <person name="Zeng Q."/>
            <person name="Young S."/>
            <person name="Adiconis X."/>
            <person name="Fan L."/>
            <person name="Levin J.Z."/>
            <person name="Mitchell T.K."/>
            <person name="Okubara P.A."/>
            <person name="Farman M.L."/>
            <person name="Kohn L.M."/>
            <person name="Birren B."/>
            <person name="Ma L.-J."/>
            <person name="Dean R.A."/>
        </authorList>
    </citation>
    <scope>NUCLEOTIDE SEQUENCE</scope>
    <source>
        <strain evidence="3">R3-111a-1</strain>
    </source>
</reference>
<keyword evidence="4" id="KW-1185">Reference proteome</keyword>
<evidence type="ECO:0000313" key="3">
    <source>
        <dbReference type="EnsemblFungi" id="EJT72424"/>
    </source>
</evidence>
<reference evidence="4" key="1">
    <citation type="submission" date="2010-07" db="EMBL/GenBank/DDBJ databases">
        <title>The genome sequence of Gaeumannomyces graminis var. tritici strain R3-111a-1.</title>
        <authorList>
            <consortium name="The Broad Institute Genome Sequencing Platform"/>
            <person name="Ma L.-J."/>
            <person name="Dead R."/>
            <person name="Young S."/>
            <person name="Zeng Q."/>
            <person name="Koehrsen M."/>
            <person name="Alvarado L."/>
            <person name="Berlin A."/>
            <person name="Chapman S.B."/>
            <person name="Chen Z."/>
            <person name="Freedman E."/>
            <person name="Gellesch M."/>
            <person name="Goldberg J."/>
            <person name="Griggs A."/>
            <person name="Gujja S."/>
            <person name="Heilman E.R."/>
            <person name="Heiman D."/>
            <person name="Hepburn T."/>
            <person name="Howarth C."/>
            <person name="Jen D."/>
            <person name="Larson L."/>
            <person name="Mehta T."/>
            <person name="Neiman D."/>
            <person name="Pearson M."/>
            <person name="Roberts A."/>
            <person name="Saif S."/>
            <person name="Shea T."/>
            <person name="Shenoy N."/>
            <person name="Sisk P."/>
            <person name="Stolte C."/>
            <person name="Sykes S."/>
            <person name="Walk T."/>
            <person name="White J."/>
            <person name="Yandava C."/>
            <person name="Haas B."/>
            <person name="Nusbaum C."/>
            <person name="Birren B."/>
        </authorList>
    </citation>
    <scope>NUCLEOTIDE SEQUENCE [LARGE SCALE GENOMIC DNA]</scope>
    <source>
        <strain evidence="4">R3-111a-1</strain>
    </source>
</reference>
<proteinExistence type="predicted"/>
<reference evidence="2" key="2">
    <citation type="submission" date="2010-07" db="EMBL/GenBank/DDBJ databases">
        <authorList>
            <consortium name="The Broad Institute Genome Sequencing Platform"/>
            <consortium name="Broad Institute Genome Sequencing Center for Infectious Disease"/>
            <person name="Ma L.-J."/>
            <person name="Dead R."/>
            <person name="Young S."/>
            <person name="Zeng Q."/>
            <person name="Koehrsen M."/>
            <person name="Alvarado L."/>
            <person name="Berlin A."/>
            <person name="Chapman S.B."/>
            <person name="Chen Z."/>
            <person name="Freedman E."/>
            <person name="Gellesch M."/>
            <person name="Goldberg J."/>
            <person name="Griggs A."/>
            <person name="Gujja S."/>
            <person name="Heilman E.R."/>
            <person name="Heiman D."/>
            <person name="Hepburn T."/>
            <person name="Howarth C."/>
            <person name="Jen D."/>
            <person name="Larson L."/>
            <person name="Mehta T."/>
            <person name="Neiman D."/>
            <person name="Pearson M."/>
            <person name="Roberts A."/>
            <person name="Saif S."/>
            <person name="Shea T."/>
            <person name="Shenoy N."/>
            <person name="Sisk P."/>
            <person name="Stolte C."/>
            <person name="Sykes S."/>
            <person name="Walk T."/>
            <person name="White J."/>
            <person name="Yandava C."/>
            <person name="Haas B."/>
            <person name="Nusbaum C."/>
            <person name="Birren B."/>
        </authorList>
    </citation>
    <scope>NUCLEOTIDE SEQUENCE</scope>
    <source>
        <strain evidence="2">R3-111a-1</strain>
    </source>
</reference>
<sequence length="198" mass="21096">MSSGQGAIEHMYRLGVVPRSPSPAAGTGGPPLLRSRPRREGPTPPPETSSSGMKRSYAMQEISMLEALDEFVGPEDLDARHDARGDDGNDDEAPLLVSADKTSPASTSTPSTPQPSKPGDGMITSPGEGRLVNAKSHSMGCRDLGERALPLPLDPVIKDSRGMPSLKVPLRDKWVAWQAAKPARWKDIILGRNGLAKD</sequence>
<evidence type="ECO:0000313" key="4">
    <source>
        <dbReference type="Proteomes" id="UP000006039"/>
    </source>
</evidence>
<name>J3P6Z3_GAET3</name>
<dbReference type="RefSeq" id="XP_009225398.1">
    <property type="nucleotide sequence ID" value="XM_009227134.1"/>
</dbReference>
<dbReference type="Proteomes" id="UP000006039">
    <property type="component" value="Unassembled WGS sequence"/>
</dbReference>
<feature type="region of interest" description="Disordered" evidence="1">
    <location>
        <begin position="1"/>
        <end position="135"/>
    </location>
</feature>
<dbReference type="AlphaFoldDB" id="J3P6Z3"/>
<organism evidence="2">
    <name type="scientific">Gaeumannomyces tritici (strain R3-111a-1)</name>
    <name type="common">Wheat and barley take-all root rot fungus</name>
    <name type="synonym">Gaeumannomyces graminis var. tritici</name>
    <dbReference type="NCBI Taxonomy" id="644352"/>
    <lineage>
        <taxon>Eukaryota</taxon>
        <taxon>Fungi</taxon>
        <taxon>Dikarya</taxon>
        <taxon>Ascomycota</taxon>
        <taxon>Pezizomycotina</taxon>
        <taxon>Sordariomycetes</taxon>
        <taxon>Sordariomycetidae</taxon>
        <taxon>Magnaporthales</taxon>
        <taxon>Magnaporthaceae</taxon>
        <taxon>Gaeumannomyces</taxon>
    </lineage>
</organism>
<feature type="compositionally biased region" description="Basic and acidic residues" evidence="1">
    <location>
        <begin position="77"/>
        <end position="87"/>
    </location>
</feature>
<dbReference type="HOGENOM" id="CLU_1378204_0_0_1"/>
<feature type="compositionally biased region" description="Low complexity" evidence="1">
    <location>
        <begin position="102"/>
        <end position="111"/>
    </location>
</feature>
<evidence type="ECO:0000313" key="2">
    <source>
        <dbReference type="EMBL" id="EJT72424.1"/>
    </source>
</evidence>
<protein>
    <submittedName>
        <fullName evidence="2 3">Uncharacterized protein</fullName>
    </submittedName>
</protein>
<dbReference type="EnsemblFungi" id="EJT72424">
    <property type="protein sequence ID" value="EJT72424"/>
    <property type="gene ID" value="GGTG_09290"/>
</dbReference>